<comment type="caution">
    <text evidence="2">The sequence shown here is derived from an EMBL/GenBank/DDBJ whole genome shotgun (WGS) entry which is preliminary data.</text>
</comment>
<evidence type="ECO:0000313" key="4">
    <source>
        <dbReference type="Proteomes" id="UP000663832"/>
    </source>
</evidence>
<dbReference type="Proteomes" id="UP000663877">
    <property type="component" value="Unassembled WGS sequence"/>
</dbReference>
<evidence type="ECO:0000313" key="5">
    <source>
        <dbReference type="Proteomes" id="UP000663877"/>
    </source>
</evidence>
<dbReference type="EMBL" id="CAJNOM010000170">
    <property type="protein sequence ID" value="CAF1175516.1"/>
    <property type="molecule type" value="Genomic_DNA"/>
</dbReference>
<dbReference type="Proteomes" id="UP000663832">
    <property type="component" value="Unassembled WGS sequence"/>
</dbReference>
<dbReference type="AlphaFoldDB" id="A0A814N240"/>
<organism evidence="2 5">
    <name type="scientific">Adineta steineri</name>
    <dbReference type="NCBI Taxonomy" id="433720"/>
    <lineage>
        <taxon>Eukaryota</taxon>
        <taxon>Metazoa</taxon>
        <taxon>Spiralia</taxon>
        <taxon>Gnathifera</taxon>
        <taxon>Rotifera</taxon>
        <taxon>Eurotatoria</taxon>
        <taxon>Bdelloidea</taxon>
        <taxon>Adinetida</taxon>
        <taxon>Adinetidae</taxon>
        <taxon>Adineta</taxon>
    </lineage>
</organism>
<dbReference type="OrthoDB" id="10044395at2759"/>
<dbReference type="Pfam" id="PF01926">
    <property type="entry name" value="MMR_HSR1"/>
    <property type="match status" value="1"/>
</dbReference>
<dbReference type="EMBL" id="CAJNOI010000116">
    <property type="protein sequence ID" value="CAF1085676.1"/>
    <property type="molecule type" value="Genomic_DNA"/>
</dbReference>
<keyword evidence="4" id="KW-1185">Reference proteome</keyword>
<reference evidence="2" key="1">
    <citation type="submission" date="2021-02" db="EMBL/GenBank/DDBJ databases">
        <authorList>
            <person name="Nowell W R."/>
        </authorList>
    </citation>
    <scope>NUCLEOTIDE SEQUENCE</scope>
</reference>
<sequence>MCVCVSEQVAPLQLDGINVAIFGVTSTGKSTIINKLLGKDVAAVGIGETTKDIQHYDGAGYRLVDIPGRNDDIQYFTADYISFWKGLTIRLVAITHTVKEMTKVFKLLDAINLNYDIVVNKFDQVAPDEVDAFKDQLRQETIDAGLQGVNRMFFVSARNPRQFSDWLALCDYITGSKSAQPPQRNVFSALNMGMLNPQTQK</sequence>
<gene>
    <name evidence="2" type="ORF">BJG266_LOCUS20515</name>
    <name evidence="3" type="ORF">QVE165_LOCUS24371</name>
</gene>
<dbReference type="SUPFAM" id="SSF52540">
    <property type="entry name" value="P-loop containing nucleoside triphosphate hydrolases"/>
    <property type="match status" value="1"/>
</dbReference>
<name>A0A814N240_9BILA</name>
<evidence type="ECO:0000313" key="3">
    <source>
        <dbReference type="EMBL" id="CAF1175516.1"/>
    </source>
</evidence>
<proteinExistence type="predicted"/>
<dbReference type="InterPro" id="IPR027417">
    <property type="entry name" value="P-loop_NTPase"/>
</dbReference>
<dbReference type="Gene3D" id="3.40.50.300">
    <property type="entry name" value="P-loop containing nucleotide triphosphate hydrolases"/>
    <property type="match status" value="1"/>
</dbReference>
<dbReference type="InterPro" id="IPR006073">
    <property type="entry name" value="GTP-bd"/>
</dbReference>
<protein>
    <recommendedName>
        <fullName evidence="1">G domain-containing protein</fullName>
    </recommendedName>
</protein>
<evidence type="ECO:0000259" key="1">
    <source>
        <dbReference type="Pfam" id="PF01926"/>
    </source>
</evidence>
<feature type="domain" description="G" evidence="1">
    <location>
        <begin position="18"/>
        <end position="121"/>
    </location>
</feature>
<dbReference type="GO" id="GO:0005525">
    <property type="term" value="F:GTP binding"/>
    <property type="evidence" value="ECO:0007669"/>
    <property type="project" value="InterPro"/>
</dbReference>
<accession>A0A814N240</accession>
<evidence type="ECO:0000313" key="2">
    <source>
        <dbReference type="EMBL" id="CAF1085676.1"/>
    </source>
</evidence>